<reference evidence="3 4" key="1">
    <citation type="journal article" date="2013" name="Front. Microbiol.">
        <title>Comparative genomic analyses of the cyanobacterium, Lyngbya aestuarii BL J, a powerful hydrogen producer.</title>
        <authorList>
            <person name="Kothari A."/>
            <person name="Vaughn M."/>
            <person name="Garcia-Pichel F."/>
        </authorList>
    </citation>
    <scope>NUCLEOTIDE SEQUENCE [LARGE SCALE GENOMIC DNA]</scope>
    <source>
        <strain evidence="3 4">BL J</strain>
    </source>
</reference>
<dbReference type="EMBL" id="AUZM01000116">
    <property type="protein sequence ID" value="ERT04162.1"/>
    <property type="molecule type" value="Genomic_DNA"/>
</dbReference>
<keyword evidence="2" id="KW-0812">Transmembrane</keyword>
<evidence type="ECO:0000313" key="4">
    <source>
        <dbReference type="Proteomes" id="UP000017127"/>
    </source>
</evidence>
<dbReference type="AlphaFoldDB" id="U7QAE9"/>
<keyword evidence="4" id="KW-1185">Reference proteome</keyword>
<dbReference type="Proteomes" id="UP000017127">
    <property type="component" value="Unassembled WGS sequence"/>
</dbReference>
<protein>
    <recommendedName>
        <fullName evidence="5">Lipoprotein</fullName>
    </recommendedName>
</protein>
<dbReference type="PROSITE" id="PS51257">
    <property type="entry name" value="PROKAR_LIPOPROTEIN"/>
    <property type="match status" value="1"/>
</dbReference>
<proteinExistence type="predicted"/>
<feature type="compositionally biased region" description="Basic and acidic residues" evidence="1">
    <location>
        <begin position="116"/>
        <end position="126"/>
    </location>
</feature>
<organism evidence="3 4">
    <name type="scientific">Lyngbya aestuarii BL J</name>
    <dbReference type="NCBI Taxonomy" id="1348334"/>
    <lineage>
        <taxon>Bacteria</taxon>
        <taxon>Bacillati</taxon>
        <taxon>Cyanobacteriota</taxon>
        <taxon>Cyanophyceae</taxon>
        <taxon>Oscillatoriophycideae</taxon>
        <taxon>Oscillatoriales</taxon>
        <taxon>Microcoleaceae</taxon>
        <taxon>Lyngbya</taxon>
    </lineage>
</organism>
<evidence type="ECO:0000313" key="3">
    <source>
        <dbReference type="EMBL" id="ERT04162.1"/>
    </source>
</evidence>
<dbReference type="OrthoDB" id="513842at2"/>
<feature type="compositionally biased region" description="Polar residues" evidence="1">
    <location>
        <begin position="100"/>
        <end position="109"/>
    </location>
</feature>
<feature type="compositionally biased region" description="Basic and acidic residues" evidence="1">
    <location>
        <begin position="83"/>
        <end position="96"/>
    </location>
</feature>
<dbReference type="RefSeq" id="WP_023069559.1">
    <property type="nucleotide sequence ID" value="NZ_AUZM01000116.1"/>
</dbReference>
<evidence type="ECO:0008006" key="5">
    <source>
        <dbReference type="Google" id="ProtNLM"/>
    </source>
</evidence>
<gene>
    <name evidence="3" type="ORF">M595_5894</name>
</gene>
<sequence>MIRRLIDTIKSISLRSVLTVVLAGILVVVTTACNSNPPAPKITGSGDYHSSKGQDKELYSPVQSKKSDGMYPYEDMDPSASTRTERKAKELVENAKKNVSKSSDPQEFAQNFKEGTPLDKRVKNLTEDVSESAQQFTEDVASGTKRNARKLKENTQNAVENPESVVDHLD</sequence>
<feature type="region of interest" description="Disordered" evidence="1">
    <location>
        <begin position="36"/>
        <end position="170"/>
    </location>
</feature>
<keyword evidence="2" id="KW-1133">Transmembrane helix</keyword>
<accession>U7QAE9</accession>
<dbReference type="Gene3D" id="1.10.287.700">
    <property type="entry name" value="Helix hairpin bin"/>
    <property type="match status" value="1"/>
</dbReference>
<name>U7QAE9_9CYAN</name>
<comment type="caution">
    <text evidence="3">The sequence shown here is derived from an EMBL/GenBank/DDBJ whole genome shotgun (WGS) entry which is preliminary data.</text>
</comment>
<keyword evidence="2" id="KW-0472">Membrane</keyword>
<evidence type="ECO:0000256" key="1">
    <source>
        <dbReference type="SAM" id="MobiDB-lite"/>
    </source>
</evidence>
<feature type="compositionally biased region" description="Basic and acidic residues" evidence="1">
    <location>
        <begin position="49"/>
        <end position="58"/>
    </location>
</feature>
<feature type="transmembrane region" description="Helical" evidence="2">
    <location>
        <begin position="12"/>
        <end position="32"/>
    </location>
</feature>
<evidence type="ECO:0000256" key="2">
    <source>
        <dbReference type="SAM" id="Phobius"/>
    </source>
</evidence>